<name>A0A6J4P480_9ACTN</name>
<evidence type="ECO:0000256" key="1">
    <source>
        <dbReference type="SAM" id="MobiDB-lite"/>
    </source>
</evidence>
<dbReference type="AlphaFoldDB" id="A0A6J4P480"/>
<proteinExistence type="predicted"/>
<dbReference type="EMBL" id="CADCUM010000119">
    <property type="protein sequence ID" value="CAA9402216.1"/>
    <property type="molecule type" value="Genomic_DNA"/>
</dbReference>
<gene>
    <name evidence="2" type="ORF">AVDCRST_MAG32-3036</name>
</gene>
<feature type="compositionally biased region" description="Basic and acidic residues" evidence="1">
    <location>
        <begin position="110"/>
        <end position="119"/>
    </location>
</feature>
<feature type="compositionally biased region" description="Basic residues" evidence="1">
    <location>
        <begin position="68"/>
        <end position="83"/>
    </location>
</feature>
<organism evidence="2">
    <name type="scientific">uncultured Nocardioides sp</name>
    <dbReference type="NCBI Taxonomy" id="198441"/>
    <lineage>
        <taxon>Bacteria</taxon>
        <taxon>Bacillati</taxon>
        <taxon>Actinomycetota</taxon>
        <taxon>Actinomycetes</taxon>
        <taxon>Propionibacteriales</taxon>
        <taxon>Nocardioidaceae</taxon>
        <taxon>Nocardioides</taxon>
        <taxon>environmental samples</taxon>
    </lineage>
</organism>
<evidence type="ECO:0000313" key="2">
    <source>
        <dbReference type="EMBL" id="CAA9402216.1"/>
    </source>
</evidence>
<reference evidence="2" key="1">
    <citation type="submission" date="2020-02" db="EMBL/GenBank/DDBJ databases">
        <authorList>
            <person name="Meier V. D."/>
        </authorList>
    </citation>
    <scope>NUCLEOTIDE SEQUENCE</scope>
    <source>
        <strain evidence="2">AVDCRST_MAG32</strain>
    </source>
</reference>
<feature type="region of interest" description="Disordered" evidence="1">
    <location>
        <begin position="1"/>
        <end position="119"/>
    </location>
</feature>
<feature type="compositionally biased region" description="Basic and acidic residues" evidence="1">
    <location>
        <begin position="7"/>
        <end position="24"/>
    </location>
</feature>
<accession>A0A6J4P480</accession>
<feature type="compositionally biased region" description="Basic residues" evidence="1">
    <location>
        <begin position="25"/>
        <end position="39"/>
    </location>
</feature>
<feature type="non-terminal residue" evidence="2">
    <location>
        <position position="119"/>
    </location>
</feature>
<protein>
    <submittedName>
        <fullName evidence="2">Uncharacterized protein</fullName>
    </submittedName>
</protein>
<feature type="non-terminal residue" evidence="2">
    <location>
        <position position="1"/>
    </location>
</feature>
<sequence>GQAVHHRQGDRCRGAREGRRLEAPHHRRPAGVARLRRLRAPAGRGCPADRAGRQQPQRPDLLRAAGSGRRRPRCLRAQRRRLRLQGSGGRGQERAGQLGPRCGGLAGGRPDPRPHHPAL</sequence>